<dbReference type="Pfam" id="PF01709">
    <property type="entry name" value="Transcrip_reg"/>
    <property type="match status" value="1"/>
</dbReference>
<keyword evidence="7" id="KW-1185">Reference proteome</keyword>
<feature type="domain" description="TACO1/YebC-like N-terminal" evidence="5">
    <location>
        <begin position="55"/>
        <end position="125"/>
    </location>
</feature>
<dbReference type="GO" id="GO:0005739">
    <property type="term" value="C:mitochondrion"/>
    <property type="evidence" value="ECO:0007669"/>
    <property type="project" value="UniProtKB-SubCell"/>
</dbReference>
<dbReference type="FunFam" id="1.10.10.200:FF:000002">
    <property type="entry name" value="Probable transcriptional regulatory protein CLM62_37755"/>
    <property type="match status" value="1"/>
</dbReference>
<comment type="caution">
    <text evidence="6">The sequence shown here is derived from an EMBL/GenBank/DDBJ whole genome shotgun (WGS) entry which is preliminary data.</text>
</comment>
<sequence length="310" mass="33667">MSTTLRRAVRPLHSFDSARRCVCQSYVAPARIQRLQSREQSRELSSSATRWSGHSKWATIKHDKGKNDAAKSKQRAILQKDISNAVKLGGPNPEMNPRLALAISTAKKSAVPKANIETAIARGQGLSATGASLESVTIEAILPPSVATIIECQTDNKLKILAALRLLVKDAGGTVSPIGYMFEKKGRIILQQKEGMGVDEVLEPALEAGVLDVAEDDQGRVVLFTEPAQTKTTAETLSKALDMVVEESEIIWDPNEDTKVALDDEAAAQNFSEFLDDLQEVQGVQGVYTNWSKGSIAEDLWSDLRSKVAV</sequence>
<dbReference type="Proteomes" id="UP000799444">
    <property type="component" value="Unassembled WGS sequence"/>
</dbReference>
<comment type="similarity">
    <text evidence="2">Belongs to the TACO1 family.</text>
</comment>
<dbReference type="Pfam" id="PF20772">
    <property type="entry name" value="TACO1_YebC_N"/>
    <property type="match status" value="1"/>
</dbReference>
<dbReference type="Gene3D" id="1.10.10.200">
    <property type="match status" value="1"/>
</dbReference>
<dbReference type="InterPro" id="IPR026564">
    <property type="entry name" value="Transcrip_reg_TACO1-like_dom3"/>
</dbReference>
<name>A0A9P4V327_9PLEO</name>
<evidence type="ECO:0000313" key="6">
    <source>
        <dbReference type="EMBL" id="KAF2734881.1"/>
    </source>
</evidence>
<comment type="subcellular location">
    <subcellularLocation>
        <location evidence="1">Mitochondrion</location>
    </subcellularLocation>
</comment>
<organism evidence="6 7">
    <name type="scientific">Polyplosphaeria fusca</name>
    <dbReference type="NCBI Taxonomy" id="682080"/>
    <lineage>
        <taxon>Eukaryota</taxon>
        <taxon>Fungi</taxon>
        <taxon>Dikarya</taxon>
        <taxon>Ascomycota</taxon>
        <taxon>Pezizomycotina</taxon>
        <taxon>Dothideomycetes</taxon>
        <taxon>Pleosporomycetidae</taxon>
        <taxon>Pleosporales</taxon>
        <taxon>Tetraplosphaeriaceae</taxon>
        <taxon>Polyplosphaeria</taxon>
    </lineage>
</organism>
<evidence type="ECO:0000256" key="1">
    <source>
        <dbReference type="ARBA" id="ARBA00004173"/>
    </source>
</evidence>
<evidence type="ECO:0000256" key="2">
    <source>
        <dbReference type="ARBA" id="ARBA00008724"/>
    </source>
</evidence>
<evidence type="ECO:0000313" key="7">
    <source>
        <dbReference type="Proteomes" id="UP000799444"/>
    </source>
</evidence>
<dbReference type="InterPro" id="IPR029072">
    <property type="entry name" value="YebC-like"/>
</dbReference>
<evidence type="ECO:0000259" key="5">
    <source>
        <dbReference type="Pfam" id="PF20772"/>
    </source>
</evidence>
<dbReference type="AlphaFoldDB" id="A0A9P4V327"/>
<dbReference type="InterPro" id="IPR049083">
    <property type="entry name" value="TACO1_YebC_N"/>
</dbReference>
<dbReference type="EMBL" id="ML996142">
    <property type="protein sequence ID" value="KAF2734881.1"/>
    <property type="molecule type" value="Genomic_DNA"/>
</dbReference>
<dbReference type="PANTHER" id="PTHR12532:SF0">
    <property type="entry name" value="TRANSLATIONAL ACTIVATOR OF CYTOCHROME C OXIDASE 1"/>
    <property type="match status" value="1"/>
</dbReference>
<dbReference type="Gene3D" id="3.30.70.980">
    <property type="match status" value="2"/>
</dbReference>
<feature type="domain" description="TACO1/YebC-like second and third" evidence="4">
    <location>
        <begin position="133"/>
        <end position="291"/>
    </location>
</feature>
<feature type="compositionally biased region" description="Basic and acidic residues" evidence="3">
    <location>
        <begin position="60"/>
        <end position="71"/>
    </location>
</feature>
<dbReference type="InterPro" id="IPR002876">
    <property type="entry name" value="Transcrip_reg_TACO1-like"/>
</dbReference>
<dbReference type="SUPFAM" id="SSF75625">
    <property type="entry name" value="YebC-like"/>
    <property type="match status" value="1"/>
</dbReference>
<accession>A0A9P4V327</accession>
<dbReference type="HAMAP" id="MF_00693">
    <property type="entry name" value="Transcrip_reg_TACO1"/>
    <property type="match status" value="1"/>
</dbReference>
<proteinExistence type="inferred from homology"/>
<dbReference type="InterPro" id="IPR017856">
    <property type="entry name" value="Integrase-like_N"/>
</dbReference>
<evidence type="ECO:0000259" key="4">
    <source>
        <dbReference type="Pfam" id="PF01709"/>
    </source>
</evidence>
<gene>
    <name evidence="6" type="ORF">EJ04DRAFT_492694</name>
</gene>
<dbReference type="OrthoDB" id="2017544at2759"/>
<protein>
    <submittedName>
        <fullName evidence="6">YebC-like protein</fullName>
    </submittedName>
</protein>
<dbReference type="PANTHER" id="PTHR12532">
    <property type="entry name" value="TRANSLATIONAL ACTIVATOR OF CYTOCHROME C OXIDASE 1"/>
    <property type="match status" value="1"/>
</dbReference>
<dbReference type="InterPro" id="IPR048300">
    <property type="entry name" value="TACO1_YebC-like_2nd/3rd_dom"/>
</dbReference>
<feature type="region of interest" description="Disordered" evidence="3">
    <location>
        <begin position="38"/>
        <end position="74"/>
    </location>
</feature>
<evidence type="ECO:0000256" key="3">
    <source>
        <dbReference type="SAM" id="MobiDB-lite"/>
    </source>
</evidence>
<reference evidence="6" key="1">
    <citation type="journal article" date="2020" name="Stud. Mycol.">
        <title>101 Dothideomycetes genomes: a test case for predicting lifestyles and emergence of pathogens.</title>
        <authorList>
            <person name="Haridas S."/>
            <person name="Albert R."/>
            <person name="Binder M."/>
            <person name="Bloem J."/>
            <person name="Labutti K."/>
            <person name="Salamov A."/>
            <person name="Andreopoulos B."/>
            <person name="Baker S."/>
            <person name="Barry K."/>
            <person name="Bills G."/>
            <person name="Bluhm B."/>
            <person name="Cannon C."/>
            <person name="Castanera R."/>
            <person name="Culley D."/>
            <person name="Daum C."/>
            <person name="Ezra D."/>
            <person name="Gonzalez J."/>
            <person name="Henrissat B."/>
            <person name="Kuo A."/>
            <person name="Liang C."/>
            <person name="Lipzen A."/>
            <person name="Lutzoni F."/>
            <person name="Magnuson J."/>
            <person name="Mondo S."/>
            <person name="Nolan M."/>
            <person name="Ohm R."/>
            <person name="Pangilinan J."/>
            <person name="Park H.-J."/>
            <person name="Ramirez L."/>
            <person name="Alfaro M."/>
            <person name="Sun H."/>
            <person name="Tritt A."/>
            <person name="Yoshinaga Y."/>
            <person name="Zwiers L.-H."/>
            <person name="Turgeon B."/>
            <person name="Goodwin S."/>
            <person name="Spatafora J."/>
            <person name="Crous P."/>
            <person name="Grigoriev I."/>
        </authorList>
    </citation>
    <scope>NUCLEOTIDE SEQUENCE</scope>
    <source>
        <strain evidence="6">CBS 125425</strain>
    </source>
</reference>